<organism evidence="4">
    <name type="scientific">Gaeumannomyces tritici (strain R3-111a-1)</name>
    <name type="common">Wheat and barley take-all root rot fungus</name>
    <name type="synonym">Gaeumannomyces graminis var. tritici</name>
    <dbReference type="NCBI Taxonomy" id="644352"/>
    <lineage>
        <taxon>Eukaryota</taxon>
        <taxon>Fungi</taxon>
        <taxon>Dikarya</taxon>
        <taxon>Ascomycota</taxon>
        <taxon>Pezizomycotina</taxon>
        <taxon>Sordariomycetes</taxon>
        <taxon>Sordariomycetidae</taxon>
        <taxon>Magnaporthales</taxon>
        <taxon>Magnaporthaceae</taxon>
        <taxon>Gaeumannomyces</taxon>
    </lineage>
</organism>
<reference evidence="4" key="2">
    <citation type="submission" date="2010-07" db="EMBL/GenBank/DDBJ databases">
        <authorList>
            <consortium name="The Broad Institute Genome Sequencing Platform"/>
            <consortium name="Broad Institute Genome Sequencing Center for Infectious Disease"/>
            <person name="Ma L.-J."/>
            <person name="Dead R."/>
            <person name="Young S."/>
            <person name="Zeng Q."/>
            <person name="Koehrsen M."/>
            <person name="Alvarado L."/>
            <person name="Berlin A."/>
            <person name="Chapman S.B."/>
            <person name="Chen Z."/>
            <person name="Freedman E."/>
            <person name="Gellesch M."/>
            <person name="Goldberg J."/>
            <person name="Griggs A."/>
            <person name="Gujja S."/>
            <person name="Heilman E.R."/>
            <person name="Heiman D."/>
            <person name="Hepburn T."/>
            <person name="Howarth C."/>
            <person name="Jen D."/>
            <person name="Larson L."/>
            <person name="Mehta T."/>
            <person name="Neiman D."/>
            <person name="Pearson M."/>
            <person name="Roberts A."/>
            <person name="Saif S."/>
            <person name="Shea T."/>
            <person name="Shenoy N."/>
            <person name="Sisk P."/>
            <person name="Stolte C."/>
            <person name="Sykes S."/>
            <person name="Walk T."/>
            <person name="White J."/>
            <person name="Yandava C."/>
            <person name="Haas B."/>
            <person name="Nusbaum C."/>
            <person name="Birren B."/>
        </authorList>
    </citation>
    <scope>NUCLEOTIDE SEQUENCE</scope>
    <source>
        <strain evidence="4">R3-111a-1</strain>
    </source>
</reference>
<dbReference type="AlphaFoldDB" id="J3PHM5"/>
<dbReference type="EnsemblFungi" id="EJT69386">
    <property type="protein sequence ID" value="EJT69386"/>
    <property type="gene ID" value="GGTG_13005"/>
</dbReference>
<dbReference type="HOGENOM" id="CLU_066685_1_0_1"/>
<reference evidence="6" key="1">
    <citation type="submission" date="2010-07" db="EMBL/GenBank/DDBJ databases">
        <title>The genome sequence of Gaeumannomyces graminis var. tritici strain R3-111a-1.</title>
        <authorList>
            <consortium name="The Broad Institute Genome Sequencing Platform"/>
            <person name="Ma L.-J."/>
            <person name="Dead R."/>
            <person name="Young S."/>
            <person name="Zeng Q."/>
            <person name="Koehrsen M."/>
            <person name="Alvarado L."/>
            <person name="Berlin A."/>
            <person name="Chapman S.B."/>
            <person name="Chen Z."/>
            <person name="Freedman E."/>
            <person name="Gellesch M."/>
            <person name="Goldberg J."/>
            <person name="Griggs A."/>
            <person name="Gujja S."/>
            <person name="Heilman E.R."/>
            <person name="Heiman D."/>
            <person name="Hepburn T."/>
            <person name="Howarth C."/>
            <person name="Jen D."/>
            <person name="Larson L."/>
            <person name="Mehta T."/>
            <person name="Neiman D."/>
            <person name="Pearson M."/>
            <person name="Roberts A."/>
            <person name="Saif S."/>
            <person name="Shea T."/>
            <person name="Shenoy N."/>
            <person name="Sisk P."/>
            <person name="Stolte C."/>
            <person name="Sykes S."/>
            <person name="Walk T."/>
            <person name="White J."/>
            <person name="Yandava C."/>
            <person name="Haas B."/>
            <person name="Nusbaum C."/>
            <person name="Birren B."/>
        </authorList>
    </citation>
    <scope>NUCLEOTIDE SEQUENCE [LARGE SCALE GENOMIC DNA]</scope>
    <source>
        <strain evidence="6">R3-111a-1</strain>
    </source>
</reference>
<dbReference type="OrthoDB" id="5327148at2759"/>
<name>J3PHM5_GAET3</name>
<reference evidence="4" key="3">
    <citation type="submission" date="2010-09" db="EMBL/GenBank/DDBJ databases">
        <title>Annotation of Gaeumannomyces graminis var. tritici R3-111a-1.</title>
        <authorList>
            <consortium name="The Broad Institute Genome Sequencing Platform"/>
            <person name="Ma L.-J."/>
            <person name="Dead R."/>
            <person name="Young S.K."/>
            <person name="Zeng Q."/>
            <person name="Gargeya S."/>
            <person name="Fitzgerald M."/>
            <person name="Haas B."/>
            <person name="Abouelleil A."/>
            <person name="Alvarado L."/>
            <person name="Arachchi H.M."/>
            <person name="Berlin A."/>
            <person name="Brown A."/>
            <person name="Chapman S.B."/>
            <person name="Chen Z."/>
            <person name="Dunbar C."/>
            <person name="Freedman E."/>
            <person name="Gearin G."/>
            <person name="Gellesch M."/>
            <person name="Goldberg J."/>
            <person name="Griggs A."/>
            <person name="Gujja S."/>
            <person name="Heiman D."/>
            <person name="Howarth C."/>
            <person name="Larson L."/>
            <person name="Lui A."/>
            <person name="MacDonald P.J.P."/>
            <person name="Mehta T."/>
            <person name="Montmayeur A."/>
            <person name="Murphy C."/>
            <person name="Neiman D."/>
            <person name="Pearson M."/>
            <person name="Priest M."/>
            <person name="Roberts A."/>
            <person name="Saif S."/>
            <person name="Shea T."/>
            <person name="Shenoy N."/>
            <person name="Sisk P."/>
            <person name="Stolte C."/>
            <person name="Sykes S."/>
            <person name="Yandava C."/>
            <person name="Wortman J."/>
            <person name="Nusbaum C."/>
            <person name="Birren B."/>
        </authorList>
    </citation>
    <scope>NUCLEOTIDE SEQUENCE</scope>
    <source>
        <strain evidence="4">R3-111a-1</strain>
    </source>
</reference>
<dbReference type="eggNOG" id="ENOG502SAQI">
    <property type="taxonomic scope" value="Eukaryota"/>
</dbReference>
<evidence type="ECO:0000313" key="5">
    <source>
        <dbReference type="EnsemblFungi" id="EJT69386"/>
    </source>
</evidence>
<feature type="domain" description="DUF7598" evidence="3">
    <location>
        <begin position="12"/>
        <end position="145"/>
    </location>
</feature>
<proteinExistence type="predicted"/>
<keyword evidence="6" id="KW-1185">Reference proteome</keyword>
<feature type="transmembrane region" description="Helical" evidence="2">
    <location>
        <begin position="126"/>
        <end position="147"/>
    </location>
</feature>
<evidence type="ECO:0000313" key="4">
    <source>
        <dbReference type="EMBL" id="EJT69386.1"/>
    </source>
</evidence>
<feature type="region of interest" description="Disordered" evidence="1">
    <location>
        <begin position="258"/>
        <end position="320"/>
    </location>
</feature>
<evidence type="ECO:0000256" key="1">
    <source>
        <dbReference type="SAM" id="MobiDB-lite"/>
    </source>
</evidence>
<feature type="compositionally biased region" description="Basic and acidic residues" evidence="1">
    <location>
        <begin position="273"/>
        <end position="283"/>
    </location>
</feature>
<keyword evidence="2" id="KW-0472">Membrane</keyword>
<dbReference type="EMBL" id="GL385404">
    <property type="protein sequence ID" value="EJT69386.1"/>
    <property type="molecule type" value="Genomic_DNA"/>
</dbReference>
<keyword evidence="2" id="KW-0812">Transmembrane</keyword>
<reference evidence="5" key="4">
    <citation type="journal article" date="2015" name="G3 (Bethesda)">
        <title>Genome sequences of three phytopathogenic species of the Magnaporthaceae family of fungi.</title>
        <authorList>
            <person name="Okagaki L.H."/>
            <person name="Nunes C.C."/>
            <person name="Sailsbery J."/>
            <person name="Clay B."/>
            <person name="Brown D."/>
            <person name="John T."/>
            <person name="Oh Y."/>
            <person name="Young N."/>
            <person name="Fitzgerald M."/>
            <person name="Haas B.J."/>
            <person name="Zeng Q."/>
            <person name="Young S."/>
            <person name="Adiconis X."/>
            <person name="Fan L."/>
            <person name="Levin J.Z."/>
            <person name="Mitchell T.K."/>
            <person name="Okubara P.A."/>
            <person name="Farman M.L."/>
            <person name="Kohn L.M."/>
            <person name="Birren B."/>
            <person name="Ma L.-J."/>
            <person name="Dean R.A."/>
        </authorList>
    </citation>
    <scope>NUCLEOTIDE SEQUENCE</scope>
    <source>
        <strain evidence="5">R3-111a-1</strain>
    </source>
</reference>
<feature type="region of interest" description="Disordered" evidence="1">
    <location>
        <begin position="175"/>
        <end position="242"/>
    </location>
</feature>
<sequence>MAASRKAIQGHGVIILNIFRGLNICSLILMAAAHWIMIVTSGMSGRFHFFDFATHLFVFALTILLFMTELGLPANFIDQRWPAFGESAGFLVLGGLQIAMGCLTLADMEKPAYYLDNIGMPLWRTVLAAGILSIIFGFINIAATFFFEDRNAHISARMVRDNGLLAKGNDENMYAAPSHHGSSINSYSVRNEKGSSPRGQQPSGWAKRLTQVFVKKPSGGGGGYDAQPHPAPRGGGFDKEEDVGFRPAAASTVHPLYRSTDFDDGLGGGGGHQRGDSGNDHRYTRYSTASRLSQFSEPPPLPSNATMPSGPYDNLPGGRI</sequence>
<feature type="compositionally biased region" description="Polar residues" evidence="1">
    <location>
        <begin position="180"/>
        <end position="189"/>
    </location>
</feature>
<dbReference type="Pfam" id="PF24535">
    <property type="entry name" value="DUF7598"/>
    <property type="match status" value="1"/>
</dbReference>
<dbReference type="VEuPathDB" id="FungiDB:GGTG_13005"/>
<accession>J3PHM5</accession>
<feature type="transmembrane region" description="Helical" evidence="2">
    <location>
        <begin position="56"/>
        <end position="76"/>
    </location>
</feature>
<protein>
    <recommendedName>
        <fullName evidence="3">DUF7598 domain-containing protein</fullName>
    </recommendedName>
</protein>
<dbReference type="GeneID" id="20353463"/>
<dbReference type="STRING" id="644352.J3PHM5"/>
<feature type="transmembrane region" description="Helical" evidence="2">
    <location>
        <begin position="12"/>
        <end position="36"/>
    </location>
</feature>
<feature type="compositionally biased region" description="Polar residues" evidence="1">
    <location>
        <begin position="285"/>
        <end position="296"/>
    </location>
</feature>
<dbReference type="InterPro" id="IPR056019">
    <property type="entry name" value="DUF7598"/>
</dbReference>
<dbReference type="Proteomes" id="UP000006039">
    <property type="component" value="Unassembled WGS sequence"/>
</dbReference>
<evidence type="ECO:0000313" key="6">
    <source>
        <dbReference type="Proteomes" id="UP000006039"/>
    </source>
</evidence>
<gene>
    <name evidence="5" type="primary">20353463</name>
    <name evidence="4" type="ORF">GGTG_13005</name>
</gene>
<feature type="transmembrane region" description="Helical" evidence="2">
    <location>
        <begin position="88"/>
        <end position="106"/>
    </location>
</feature>
<dbReference type="RefSeq" id="XP_009229171.1">
    <property type="nucleotide sequence ID" value="XM_009230907.1"/>
</dbReference>
<evidence type="ECO:0000256" key="2">
    <source>
        <dbReference type="SAM" id="Phobius"/>
    </source>
</evidence>
<reference evidence="5" key="5">
    <citation type="submission" date="2018-04" db="UniProtKB">
        <authorList>
            <consortium name="EnsemblFungi"/>
        </authorList>
    </citation>
    <scope>IDENTIFICATION</scope>
    <source>
        <strain evidence="5">R3-111a-1</strain>
    </source>
</reference>
<evidence type="ECO:0000259" key="3">
    <source>
        <dbReference type="Pfam" id="PF24535"/>
    </source>
</evidence>
<keyword evidence="2" id="KW-1133">Transmembrane helix</keyword>